<dbReference type="PANTHER" id="PTHR46796:SF7">
    <property type="entry name" value="ARAC FAMILY TRANSCRIPTIONAL REGULATOR"/>
    <property type="match status" value="1"/>
</dbReference>
<dbReference type="Proteomes" id="UP000588068">
    <property type="component" value="Unassembled WGS sequence"/>
</dbReference>
<dbReference type="GO" id="GO:0043565">
    <property type="term" value="F:sequence-specific DNA binding"/>
    <property type="evidence" value="ECO:0007669"/>
    <property type="project" value="InterPro"/>
</dbReference>
<keyword evidence="6" id="KW-1185">Reference proteome</keyword>
<name>A0A841HKR3_9GAMM</name>
<dbReference type="InterPro" id="IPR018062">
    <property type="entry name" value="HTH_AraC-typ_CS"/>
</dbReference>
<dbReference type="PROSITE" id="PS01124">
    <property type="entry name" value="HTH_ARAC_FAMILY_2"/>
    <property type="match status" value="1"/>
</dbReference>
<dbReference type="AlphaFoldDB" id="A0A841HKR3"/>
<dbReference type="Pfam" id="PF12852">
    <property type="entry name" value="Cupin_6"/>
    <property type="match status" value="1"/>
</dbReference>
<keyword evidence="1" id="KW-0805">Transcription regulation</keyword>
<dbReference type="GO" id="GO:0003700">
    <property type="term" value="F:DNA-binding transcription factor activity"/>
    <property type="evidence" value="ECO:0007669"/>
    <property type="project" value="InterPro"/>
</dbReference>
<evidence type="ECO:0000313" key="6">
    <source>
        <dbReference type="Proteomes" id="UP000588068"/>
    </source>
</evidence>
<evidence type="ECO:0000256" key="3">
    <source>
        <dbReference type="ARBA" id="ARBA00023163"/>
    </source>
</evidence>
<dbReference type="Gene3D" id="1.10.10.60">
    <property type="entry name" value="Homeodomain-like"/>
    <property type="match status" value="2"/>
</dbReference>
<protein>
    <submittedName>
        <fullName evidence="5">AraC-like DNA-binding protein</fullName>
    </submittedName>
</protein>
<dbReference type="PROSITE" id="PS00041">
    <property type="entry name" value="HTH_ARAC_FAMILY_1"/>
    <property type="match status" value="1"/>
</dbReference>
<gene>
    <name evidence="5" type="ORF">HNQ60_002042</name>
</gene>
<evidence type="ECO:0000313" key="5">
    <source>
        <dbReference type="EMBL" id="MBB6093164.1"/>
    </source>
</evidence>
<sequence length="338" mass="37287">MDVLSNVLSVTSLATSTLGSREFVAPWAILIDAPKESAVHIVRRGTAWLRVGDEEPVRLNTGDIVLLAGGRKHVLSSEREPREPEPVAQAIARAHNNVVPSLRGRAEGAESTVIQCAGYSFSTDGFSPEGAHPLLSLLPSLIVLRASRAEEDVELQLLLRLLSLEATRRDAGAELVLPRLIDTLFVYILRVWLRDQPEGAAGWLGALRDPQIRKALSLIHESPQAPWTVESLARQAAMSRAAFAKRFMDLVGQPPLAYVTRWRMDLAAKLLRESREPVARIASKVGYLSETAFAKAFRRRRKMPPGAYRSQRTRRARPEVAIPELQRAAASAEVAPRL</sequence>
<proteinExistence type="predicted"/>
<accession>A0A841HKR3</accession>
<evidence type="ECO:0000256" key="1">
    <source>
        <dbReference type="ARBA" id="ARBA00023015"/>
    </source>
</evidence>
<dbReference type="InterPro" id="IPR050204">
    <property type="entry name" value="AraC_XylS_family_regulators"/>
</dbReference>
<dbReference type="InterPro" id="IPR018060">
    <property type="entry name" value="HTH_AraC"/>
</dbReference>
<evidence type="ECO:0000256" key="2">
    <source>
        <dbReference type="ARBA" id="ARBA00023125"/>
    </source>
</evidence>
<dbReference type="RefSeq" id="WP_184331259.1">
    <property type="nucleotide sequence ID" value="NZ_JACHHZ010000002.1"/>
</dbReference>
<dbReference type="Pfam" id="PF12833">
    <property type="entry name" value="HTH_18"/>
    <property type="match status" value="1"/>
</dbReference>
<feature type="domain" description="HTH araC/xylS-type" evidence="4">
    <location>
        <begin position="213"/>
        <end position="311"/>
    </location>
</feature>
<organism evidence="5 6">
    <name type="scientific">Povalibacter uvarum</name>
    <dbReference type="NCBI Taxonomy" id="732238"/>
    <lineage>
        <taxon>Bacteria</taxon>
        <taxon>Pseudomonadati</taxon>
        <taxon>Pseudomonadota</taxon>
        <taxon>Gammaproteobacteria</taxon>
        <taxon>Steroidobacterales</taxon>
        <taxon>Steroidobacteraceae</taxon>
        <taxon>Povalibacter</taxon>
    </lineage>
</organism>
<evidence type="ECO:0000259" key="4">
    <source>
        <dbReference type="PROSITE" id="PS01124"/>
    </source>
</evidence>
<dbReference type="EMBL" id="JACHHZ010000002">
    <property type="protein sequence ID" value="MBB6093164.1"/>
    <property type="molecule type" value="Genomic_DNA"/>
</dbReference>
<dbReference type="PANTHER" id="PTHR46796">
    <property type="entry name" value="HTH-TYPE TRANSCRIPTIONAL ACTIVATOR RHAS-RELATED"/>
    <property type="match status" value="1"/>
</dbReference>
<dbReference type="InterPro" id="IPR009057">
    <property type="entry name" value="Homeodomain-like_sf"/>
</dbReference>
<keyword evidence="3" id="KW-0804">Transcription</keyword>
<comment type="caution">
    <text evidence="5">The sequence shown here is derived from an EMBL/GenBank/DDBJ whole genome shotgun (WGS) entry which is preliminary data.</text>
</comment>
<dbReference type="SUPFAM" id="SSF46689">
    <property type="entry name" value="Homeodomain-like"/>
    <property type="match status" value="2"/>
</dbReference>
<keyword evidence="2 5" id="KW-0238">DNA-binding</keyword>
<dbReference type="InterPro" id="IPR032783">
    <property type="entry name" value="AraC_lig"/>
</dbReference>
<dbReference type="SMART" id="SM00342">
    <property type="entry name" value="HTH_ARAC"/>
    <property type="match status" value="1"/>
</dbReference>
<reference evidence="5 6" key="1">
    <citation type="submission" date="2020-08" db="EMBL/GenBank/DDBJ databases">
        <title>Genomic Encyclopedia of Type Strains, Phase IV (KMG-IV): sequencing the most valuable type-strain genomes for metagenomic binning, comparative biology and taxonomic classification.</title>
        <authorList>
            <person name="Goeker M."/>
        </authorList>
    </citation>
    <scope>NUCLEOTIDE SEQUENCE [LARGE SCALE GENOMIC DNA]</scope>
    <source>
        <strain evidence="5 6">DSM 26723</strain>
    </source>
</reference>